<feature type="site" description="Electron transfer via tryptophanyl radical" evidence="6">
    <location>
        <position position="411"/>
    </location>
</feature>
<dbReference type="Proteomes" id="UP000054408">
    <property type="component" value="Unassembled WGS sequence"/>
</dbReference>
<keyword evidence="4" id="KW-0157">Chromophore</keyword>
<dbReference type="SUPFAM" id="SSF52425">
    <property type="entry name" value="Cryptochrome/photolyase, N-terminal domain"/>
    <property type="match status" value="1"/>
</dbReference>
<dbReference type="OMA" id="YTVFTPY"/>
<gene>
    <name evidence="9" type="ORF">AMSG_09803</name>
</gene>
<organism evidence="9 10">
    <name type="scientific">Thecamonas trahens ATCC 50062</name>
    <dbReference type="NCBI Taxonomy" id="461836"/>
    <lineage>
        <taxon>Eukaryota</taxon>
        <taxon>Apusozoa</taxon>
        <taxon>Apusomonadida</taxon>
        <taxon>Apusomonadidae</taxon>
        <taxon>Thecamonas</taxon>
    </lineage>
</organism>
<evidence type="ECO:0000256" key="3">
    <source>
        <dbReference type="ARBA" id="ARBA00022827"/>
    </source>
</evidence>
<evidence type="ECO:0000256" key="7">
    <source>
        <dbReference type="SAM" id="MobiDB-lite"/>
    </source>
</evidence>
<dbReference type="RefSeq" id="XP_013754232.1">
    <property type="nucleotide sequence ID" value="XM_013898778.1"/>
</dbReference>
<dbReference type="GO" id="GO:0006950">
    <property type="term" value="P:response to stress"/>
    <property type="evidence" value="ECO:0007669"/>
    <property type="project" value="UniProtKB-ARBA"/>
</dbReference>
<evidence type="ECO:0000256" key="5">
    <source>
        <dbReference type="PIRSR" id="PIRSR602081-1"/>
    </source>
</evidence>
<dbReference type="InterPro" id="IPR005101">
    <property type="entry name" value="Cryptochr/Photolyase_FAD-bd"/>
</dbReference>
<keyword evidence="3 5" id="KW-0274">FAD</keyword>
<keyword evidence="10" id="KW-1185">Reference proteome</keyword>
<dbReference type="GO" id="GO:0071949">
    <property type="term" value="F:FAD binding"/>
    <property type="evidence" value="ECO:0007669"/>
    <property type="project" value="TreeGrafter"/>
</dbReference>
<dbReference type="InterPro" id="IPR002081">
    <property type="entry name" value="Cryptochrome/DNA_photolyase_1"/>
</dbReference>
<feature type="domain" description="Photolyase/cryptochrome alpha/beta" evidence="8">
    <location>
        <begin position="9"/>
        <end position="142"/>
    </location>
</feature>
<dbReference type="Pfam" id="PF00875">
    <property type="entry name" value="DNA_photolyase"/>
    <property type="match status" value="1"/>
</dbReference>
<feature type="site" description="Electron transfer via tryptophanyl radical" evidence="6">
    <location>
        <position position="388"/>
    </location>
</feature>
<evidence type="ECO:0000256" key="6">
    <source>
        <dbReference type="PIRSR" id="PIRSR602081-2"/>
    </source>
</evidence>
<keyword evidence="9" id="KW-0675">Receptor</keyword>
<dbReference type="GeneID" id="25568186"/>
<dbReference type="STRING" id="461836.A0A0L0DNG2"/>
<proteinExistence type="inferred from homology"/>
<evidence type="ECO:0000259" key="8">
    <source>
        <dbReference type="PROSITE" id="PS51645"/>
    </source>
</evidence>
<dbReference type="PROSITE" id="PS00394">
    <property type="entry name" value="DNA_PHOTOLYASES_1_1"/>
    <property type="match status" value="1"/>
</dbReference>
<dbReference type="GO" id="GO:0003677">
    <property type="term" value="F:DNA binding"/>
    <property type="evidence" value="ECO:0007669"/>
    <property type="project" value="TreeGrafter"/>
</dbReference>
<accession>A0A0L0DNG2</accession>
<dbReference type="EMBL" id="GL349483">
    <property type="protein sequence ID" value="KNC53852.1"/>
    <property type="molecule type" value="Genomic_DNA"/>
</dbReference>
<dbReference type="GO" id="GO:0006139">
    <property type="term" value="P:nucleobase-containing compound metabolic process"/>
    <property type="evidence" value="ECO:0007669"/>
    <property type="project" value="UniProtKB-ARBA"/>
</dbReference>
<dbReference type="InterPro" id="IPR036134">
    <property type="entry name" value="Crypto/Photolyase_FAD-like_sf"/>
</dbReference>
<evidence type="ECO:0000256" key="1">
    <source>
        <dbReference type="ARBA" id="ARBA00005862"/>
    </source>
</evidence>
<dbReference type="InterPro" id="IPR036155">
    <property type="entry name" value="Crypto/Photolyase_N_sf"/>
</dbReference>
<dbReference type="PRINTS" id="PR00147">
    <property type="entry name" value="DNAPHOTLYASE"/>
</dbReference>
<dbReference type="Gene3D" id="3.40.50.620">
    <property type="entry name" value="HUPs"/>
    <property type="match status" value="1"/>
</dbReference>
<reference evidence="9 10" key="1">
    <citation type="submission" date="2010-05" db="EMBL/GenBank/DDBJ databases">
        <title>The Genome Sequence of Thecamonas trahens ATCC 50062.</title>
        <authorList>
            <consortium name="The Broad Institute Genome Sequencing Platform"/>
            <person name="Russ C."/>
            <person name="Cuomo C."/>
            <person name="Shea T."/>
            <person name="Young S.K."/>
            <person name="Zeng Q."/>
            <person name="Koehrsen M."/>
            <person name="Haas B."/>
            <person name="Borodovsky M."/>
            <person name="Guigo R."/>
            <person name="Alvarado L."/>
            <person name="Berlin A."/>
            <person name="Bochicchio J."/>
            <person name="Borenstein D."/>
            <person name="Chapman S."/>
            <person name="Chen Z."/>
            <person name="Freedman E."/>
            <person name="Gellesch M."/>
            <person name="Goldberg J."/>
            <person name="Griggs A."/>
            <person name="Gujja S."/>
            <person name="Heilman E."/>
            <person name="Heiman D."/>
            <person name="Hepburn T."/>
            <person name="Howarth C."/>
            <person name="Jen D."/>
            <person name="Larson L."/>
            <person name="Mehta T."/>
            <person name="Park D."/>
            <person name="Pearson M."/>
            <person name="Roberts A."/>
            <person name="Saif S."/>
            <person name="Shenoy N."/>
            <person name="Sisk P."/>
            <person name="Stolte C."/>
            <person name="Sykes S."/>
            <person name="Thomson T."/>
            <person name="Walk T."/>
            <person name="White J."/>
            <person name="Yandava C."/>
            <person name="Burger G."/>
            <person name="Gray M.W."/>
            <person name="Holland P.W.H."/>
            <person name="King N."/>
            <person name="Lang F.B.F."/>
            <person name="Roger A.J."/>
            <person name="Ruiz-Trillo I."/>
            <person name="Lander E."/>
            <person name="Nusbaum C."/>
        </authorList>
    </citation>
    <scope>NUCLEOTIDE SEQUENCE [LARGE SCALE GENOMIC DNA]</scope>
    <source>
        <strain evidence="9 10">ATCC 50062</strain>
    </source>
</reference>
<comment type="similarity">
    <text evidence="1">Belongs to the DNA photolyase class-1 family.</text>
</comment>
<evidence type="ECO:0000256" key="4">
    <source>
        <dbReference type="ARBA" id="ARBA00022991"/>
    </source>
</evidence>
<dbReference type="AlphaFoldDB" id="A0A0L0DNG2"/>
<dbReference type="Gene3D" id="1.10.579.10">
    <property type="entry name" value="DNA Cyclobutane Dipyrimidine Photolyase, subunit A, domain 3"/>
    <property type="match status" value="1"/>
</dbReference>
<dbReference type="eggNOG" id="KOG0133">
    <property type="taxonomic scope" value="Eukaryota"/>
</dbReference>
<feature type="binding site" evidence="5">
    <location>
        <begin position="261"/>
        <end position="265"/>
    </location>
    <ligand>
        <name>FAD</name>
        <dbReference type="ChEBI" id="CHEBI:57692"/>
    </ligand>
</feature>
<sequence length="547" mass="59556">MAARMGSRQVAMVWFRKALRVDDNPALAAAADAAAAVVPVFVLDPHLLTRAYVGDTRLVFLLESLLALDSSLRALGSQLLVIKGTPEKGALDTLQALWREVGADSLHFEADYEPYAKIRDAKATRMAADDKLAVETSEPNLIYPMEVWESVPDAALPTTFGGMRKLIAKRGWQPQAPIEAPTELPPLPQAAVDAVAKDTERFAVPGMAAFPGRSEGDGSSRAFPGGEAEAQERMRAFLADVDRVVTFEKPKTNPFAEPPSTTGLSAHLKFGTLSVRRFYEQLRAVEEKSKRSVSQPPVSLVGQVLWREFYTVVGSRTPGYEAMATNPLSRIIPWDDEPDKVAAWAEGRTGFPLIDAVMRQLRATGWVHHLARHLVACFLTRGYLWQSWEAGAGVFNSLLLDADHYLNIGNWLWLSASAFFHQYWRVYSPISFGNKYGASAHAYVRRWVPELARLPDKHLMAPFDAPEDVLADAGVVLGRDYPEPIVDHAAAKTANLTKMKAAYAAKRRGDPSAAAGGNDAGSSAAAVGSKRRVSGAEGEPAGKRAKA</sequence>
<evidence type="ECO:0000313" key="9">
    <source>
        <dbReference type="EMBL" id="KNC53852.1"/>
    </source>
</evidence>
<name>A0A0L0DNG2_THETB</name>
<protein>
    <submittedName>
        <fullName evidence="9">Cryptochrome photoreceptor</fullName>
    </submittedName>
</protein>
<dbReference type="GO" id="GO:0003904">
    <property type="term" value="F:deoxyribodipyrimidine photo-lyase activity"/>
    <property type="evidence" value="ECO:0007669"/>
    <property type="project" value="TreeGrafter"/>
</dbReference>
<feature type="region of interest" description="Disordered" evidence="7">
    <location>
        <begin position="507"/>
        <end position="547"/>
    </location>
</feature>
<feature type="site" description="Electron transfer via tryptophanyl radical" evidence="6">
    <location>
        <position position="334"/>
    </location>
</feature>
<feature type="binding site" evidence="5">
    <location>
        <begin position="303"/>
        <end position="310"/>
    </location>
    <ligand>
        <name>FAD</name>
        <dbReference type="ChEBI" id="CHEBI:57692"/>
    </ligand>
</feature>
<dbReference type="InterPro" id="IPR014729">
    <property type="entry name" value="Rossmann-like_a/b/a_fold"/>
</dbReference>
<dbReference type="Pfam" id="PF03441">
    <property type="entry name" value="FAD_binding_7"/>
    <property type="match status" value="1"/>
</dbReference>
<feature type="compositionally biased region" description="Low complexity" evidence="7">
    <location>
        <begin position="512"/>
        <end position="528"/>
    </location>
</feature>
<dbReference type="InterPro" id="IPR018394">
    <property type="entry name" value="DNA_photolyase_1_CS_C"/>
</dbReference>
<dbReference type="InterPro" id="IPR006050">
    <property type="entry name" value="DNA_photolyase_N"/>
</dbReference>
<feature type="binding site" evidence="5">
    <location>
        <begin position="401"/>
        <end position="403"/>
    </location>
    <ligand>
        <name>FAD</name>
        <dbReference type="ChEBI" id="CHEBI:57692"/>
    </ligand>
</feature>
<dbReference type="Gene3D" id="1.25.40.80">
    <property type="match status" value="1"/>
</dbReference>
<dbReference type="SUPFAM" id="SSF48173">
    <property type="entry name" value="Cryptochrome/photolyase FAD-binding domain"/>
    <property type="match status" value="1"/>
</dbReference>
<dbReference type="PANTHER" id="PTHR11455:SF9">
    <property type="entry name" value="CRYPTOCHROME CIRCADIAN CLOCK 5 ISOFORM X1"/>
    <property type="match status" value="1"/>
</dbReference>
<dbReference type="PANTHER" id="PTHR11455">
    <property type="entry name" value="CRYPTOCHROME"/>
    <property type="match status" value="1"/>
</dbReference>
<dbReference type="PROSITE" id="PS51645">
    <property type="entry name" value="PHR_CRY_ALPHA_BETA"/>
    <property type="match status" value="1"/>
</dbReference>
<dbReference type="OrthoDB" id="435881at2759"/>
<comment type="cofactor">
    <cofactor evidence="5">
        <name>FAD</name>
        <dbReference type="ChEBI" id="CHEBI:57692"/>
    </cofactor>
    <text evidence="5">Binds 1 FAD per subunit.</text>
</comment>
<keyword evidence="2 5" id="KW-0285">Flavoprotein</keyword>
<evidence type="ECO:0000256" key="2">
    <source>
        <dbReference type="ARBA" id="ARBA00022630"/>
    </source>
</evidence>
<evidence type="ECO:0000313" key="10">
    <source>
        <dbReference type="Proteomes" id="UP000054408"/>
    </source>
</evidence>